<dbReference type="Pfam" id="PF13618">
    <property type="entry name" value="Gluconate_2-dh3"/>
    <property type="match status" value="1"/>
</dbReference>
<proteinExistence type="predicted"/>
<comment type="caution">
    <text evidence="1">The sequence shown here is derived from an EMBL/GenBank/DDBJ whole genome shotgun (WGS) entry which is preliminary data.</text>
</comment>
<sequence length="237" mass="26282">MGQADWVVVPLDANASDEPLYFDDHAWRTIEAATARIIPTDRQPGAREARAVRFIDRMLAGTQFVYASADGSGFLRMDGLEEKAWLERVETRRALYDDGVVRLDELARSRFGQPFVSLREEEQDAVLEELGGPKPARYRLDGAEAGGTGGAPAGNQPMDEDLLDFFSLLVLNTRQGFYADPVYGGNAGGIGWRVIGFDGPETLRATTDGTYTTIDYLIVDAQWPYENDPRVTRAGWR</sequence>
<evidence type="ECO:0000313" key="2">
    <source>
        <dbReference type="Proteomes" id="UP001157091"/>
    </source>
</evidence>
<protein>
    <recommendedName>
        <fullName evidence="3">Gluconate 2-dehydrogenase subunit 3 family protein</fullName>
    </recommendedName>
</protein>
<evidence type="ECO:0008006" key="3">
    <source>
        <dbReference type="Google" id="ProtNLM"/>
    </source>
</evidence>
<dbReference type="Proteomes" id="UP001157091">
    <property type="component" value="Unassembled WGS sequence"/>
</dbReference>
<evidence type="ECO:0000313" key="1">
    <source>
        <dbReference type="EMBL" id="GMA22886.1"/>
    </source>
</evidence>
<gene>
    <name evidence="1" type="ORF">GCM10025864_06450</name>
</gene>
<dbReference type="InterPro" id="IPR027056">
    <property type="entry name" value="Gluconate_2DH_su3"/>
</dbReference>
<name>A0ABQ6HWN2_9MICO</name>
<accession>A0ABQ6HWN2</accession>
<reference evidence="2" key="1">
    <citation type="journal article" date="2019" name="Int. J. Syst. Evol. Microbiol.">
        <title>The Global Catalogue of Microorganisms (GCM) 10K type strain sequencing project: providing services to taxonomists for standard genome sequencing and annotation.</title>
        <authorList>
            <consortium name="The Broad Institute Genomics Platform"/>
            <consortium name="The Broad Institute Genome Sequencing Center for Infectious Disease"/>
            <person name="Wu L."/>
            <person name="Ma J."/>
        </authorList>
    </citation>
    <scope>NUCLEOTIDE SEQUENCE [LARGE SCALE GENOMIC DNA]</scope>
    <source>
        <strain evidence="2">NBRC 106348</strain>
    </source>
</reference>
<keyword evidence="2" id="KW-1185">Reference proteome</keyword>
<dbReference type="EMBL" id="BSUK01000001">
    <property type="protein sequence ID" value="GMA22886.1"/>
    <property type="molecule type" value="Genomic_DNA"/>
</dbReference>
<dbReference type="RefSeq" id="WP_284292024.1">
    <property type="nucleotide sequence ID" value="NZ_BSUK01000001.1"/>
</dbReference>
<organism evidence="1 2">
    <name type="scientific">Luteimicrobium album</name>
    <dbReference type="NCBI Taxonomy" id="1054550"/>
    <lineage>
        <taxon>Bacteria</taxon>
        <taxon>Bacillati</taxon>
        <taxon>Actinomycetota</taxon>
        <taxon>Actinomycetes</taxon>
        <taxon>Micrococcales</taxon>
        <taxon>Luteimicrobium</taxon>
    </lineage>
</organism>